<dbReference type="AlphaFoldDB" id="A0A3B6SQP1"/>
<dbReference type="Gramene" id="TraesCS7B02G311300.1">
    <property type="protein sequence ID" value="TraesCS7B02G311300.1.cds1"/>
    <property type="gene ID" value="TraesCS7B02G311300"/>
</dbReference>
<feature type="compositionally biased region" description="Basic and acidic residues" evidence="1">
    <location>
        <begin position="398"/>
        <end position="409"/>
    </location>
</feature>
<reference evidence="2" key="2">
    <citation type="submission" date="2018-10" db="UniProtKB">
        <authorList>
            <consortium name="EnsemblPlants"/>
        </authorList>
    </citation>
    <scope>IDENTIFICATION</scope>
</reference>
<feature type="region of interest" description="Disordered" evidence="1">
    <location>
        <begin position="382"/>
        <end position="409"/>
    </location>
</feature>
<reference evidence="2" key="1">
    <citation type="submission" date="2018-08" db="EMBL/GenBank/DDBJ databases">
        <authorList>
            <person name="Rossello M."/>
        </authorList>
    </citation>
    <scope>NUCLEOTIDE SEQUENCE [LARGE SCALE GENOMIC DNA]</scope>
    <source>
        <strain evidence="2">cv. Chinese Spring</strain>
    </source>
</reference>
<sequence length="451" mass="50488">MYVSSSPAPACVMSVCVSPEEVERLLEHGPEPGHVEADVLLAEVDVFDERPALLVDGAGVEEHRVAARVQLRQRALLRRDVVLDVPHVHVPRRHAVLVHGQPLHPPQRHHLDHHRVHRQEHQVRQPGPVHRQHHVERVHRRRRVRHPCLPAVAHHVRLAALLLGRRHQVRRRHLEPEFLRRGHDLFQVHEPPPRPPRDDQQPRPPPAHHLVVRPDRVLPGQRVPPHEEALEVHHGHVVGRAARVDAQVLVARQPHEGAPVAVHARVAVEVQRLVPRQPVHDLAVLAEPPRLLLLHQQLHLAAQVARGDEERDDVVVEVVVVVAAVAAVGVHHGRHVVHHLARGGLVGVRQPHRDRRDAVHDARLPLARVRLHLPARGVGGDPRRVVADDVPGGGAAARGHDEHLRRTPADADGAGHLAVVGSRVVEVAAHLWLRDEFLLCIAQHRNSHCKF</sequence>
<feature type="compositionally biased region" description="Basic and acidic residues" evidence="1">
    <location>
        <begin position="182"/>
        <end position="201"/>
    </location>
</feature>
<organism evidence="2">
    <name type="scientific">Triticum aestivum</name>
    <name type="common">Wheat</name>
    <dbReference type="NCBI Taxonomy" id="4565"/>
    <lineage>
        <taxon>Eukaryota</taxon>
        <taxon>Viridiplantae</taxon>
        <taxon>Streptophyta</taxon>
        <taxon>Embryophyta</taxon>
        <taxon>Tracheophyta</taxon>
        <taxon>Spermatophyta</taxon>
        <taxon>Magnoliopsida</taxon>
        <taxon>Liliopsida</taxon>
        <taxon>Poales</taxon>
        <taxon>Poaceae</taxon>
        <taxon>BOP clade</taxon>
        <taxon>Pooideae</taxon>
        <taxon>Triticodae</taxon>
        <taxon>Triticeae</taxon>
        <taxon>Triticinae</taxon>
        <taxon>Triticum</taxon>
    </lineage>
</organism>
<feature type="compositionally biased region" description="Basic residues" evidence="1">
    <location>
        <begin position="130"/>
        <end position="140"/>
    </location>
</feature>
<name>A0A3B6SQP1_WHEAT</name>
<evidence type="ECO:0000313" key="2">
    <source>
        <dbReference type="EnsemblPlants" id="TraesCS7B02G311300.1.cds1"/>
    </source>
</evidence>
<protein>
    <submittedName>
        <fullName evidence="2">Uncharacterized protein</fullName>
    </submittedName>
</protein>
<accession>A0A3B6SQP1</accession>
<feature type="region of interest" description="Disordered" evidence="1">
    <location>
        <begin position="182"/>
        <end position="213"/>
    </location>
</feature>
<feature type="region of interest" description="Disordered" evidence="1">
    <location>
        <begin position="121"/>
        <end position="140"/>
    </location>
</feature>
<proteinExistence type="predicted"/>
<dbReference type="Gramene" id="TraesCS7B03G0834900.1">
    <property type="protein sequence ID" value="TraesCS7B03G0834900.1.CDS1"/>
    <property type="gene ID" value="TraesCS7B03G0834900"/>
</dbReference>
<dbReference type="EnsemblPlants" id="TraesCS7B02G311300.1">
    <property type="protein sequence ID" value="TraesCS7B02G311300.1.cds1"/>
    <property type="gene ID" value="TraesCS7B02G311300"/>
</dbReference>
<evidence type="ECO:0000313" key="3">
    <source>
        <dbReference type="Proteomes" id="UP000019116"/>
    </source>
</evidence>
<evidence type="ECO:0000256" key="1">
    <source>
        <dbReference type="SAM" id="MobiDB-lite"/>
    </source>
</evidence>
<keyword evidence="3" id="KW-1185">Reference proteome</keyword>
<dbReference type="Proteomes" id="UP000019116">
    <property type="component" value="Chromosome 7B"/>
</dbReference>